<dbReference type="EMBL" id="PIPF01000014">
    <property type="protein sequence ID" value="RWU81541.1"/>
    <property type="molecule type" value="Genomic_DNA"/>
</dbReference>
<keyword evidence="2" id="KW-1185">Reference proteome</keyword>
<proteinExistence type="predicted"/>
<dbReference type="InterPro" id="IPR027417">
    <property type="entry name" value="P-loop_NTPase"/>
</dbReference>
<evidence type="ECO:0008006" key="3">
    <source>
        <dbReference type="Google" id="ProtNLM"/>
    </source>
</evidence>
<gene>
    <name evidence="1" type="ORF">CWN80_14505</name>
</gene>
<organism evidence="1 2">
    <name type="scientific">Janibacter hoylei PVAS-1</name>
    <dbReference type="NCBI Taxonomy" id="1210046"/>
    <lineage>
        <taxon>Bacteria</taxon>
        <taxon>Bacillati</taxon>
        <taxon>Actinomycetota</taxon>
        <taxon>Actinomycetes</taxon>
        <taxon>Micrococcales</taxon>
        <taxon>Intrasporangiaceae</taxon>
        <taxon>Janibacter</taxon>
    </lineage>
</organism>
<sequence>MSALRQVLDHAATAPPSCGRVHVVAIDGRSGSGKTSLGRRVATAWGAPLVSMDSIYPGWSGLAAGTDLLVEHVLEPLSRGAGPVVPTWDWLAERPGPVLPLTVDDRLVVEGCGASVGAAAPFAGTRVWLDAPAGLRRERAIARDGALFADHWDMWAAQEEAVFGADGTASRAHLVLGGADPSDEVSDR</sequence>
<protein>
    <recommendedName>
        <fullName evidence="3">(d)CMP kinase</fullName>
    </recommendedName>
</protein>
<name>A0A444AZL2_9MICO</name>
<reference evidence="1 2" key="1">
    <citation type="journal article" date="2009" name="Int. J. Syst. Evol. Microbiol.">
        <title>Janibacter hoylei sp. nov., Bacillus isronensis sp. nov. and Bacillus aryabhattai sp. nov., isolated from cryotubes used for collecting air from the upper atmosphere.</title>
        <authorList>
            <person name="Shivaji S."/>
            <person name="Chaturvedi P."/>
            <person name="Begum Z."/>
            <person name="Pindi P.K."/>
            <person name="Manorama R."/>
            <person name="Padmanaban D.A."/>
            <person name="Shouche Y.S."/>
            <person name="Pawar S."/>
            <person name="Vaishampayan P."/>
            <person name="Dutt C.B."/>
            <person name="Datta G.N."/>
            <person name="Manchanda R.K."/>
            <person name="Rao U.R."/>
            <person name="Bhargava P.M."/>
            <person name="Narlikar J.V."/>
        </authorList>
    </citation>
    <scope>NUCLEOTIDE SEQUENCE [LARGE SCALE GENOMIC DNA]</scope>
    <source>
        <strain evidence="1 2">PVAS-1</strain>
    </source>
</reference>
<comment type="caution">
    <text evidence="1">The sequence shown here is derived from an EMBL/GenBank/DDBJ whole genome shotgun (WGS) entry which is preliminary data.</text>
</comment>
<dbReference type="Gene3D" id="3.40.50.300">
    <property type="entry name" value="P-loop containing nucleotide triphosphate hydrolases"/>
    <property type="match status" value="1"/>
</dbReference>
<dbReference type="RefSeq" id="WP_083853751.1">
    <property type="nucleotide sequence ID" value="NZ_ALWX01000051.1"/>
</dbReference>
<dbReference type="Proteomes" id="UP000288711">
    <property type="component" value="Unassembled WGS sequence"/>
</dbReference>
<dbReference type="SUPFAM" id="SSF52540">
    <property type="entry name" value="P-loop containing nucleoside triphosphate hydrolases"/>
    <property type="match status" value="1"/>
</dbReference>
<evidence type="ECO:0000313" key="2">
    <source>
        <dbReference type="Proteomes" id="UP000288711"/>
    </source>
</evidence>
<dbReference type="OrthoDB" id="3237545at2"/>
<accession>A0A444AZL2</accession>
<dbReference type="AlphaFoldDB" id="A0A444AZL2"/>
<evidence type="ECO:0000313" key="1">
    <source>
        <dbReference type="EMBL" id="RWU81541.1"/>
    </source>
</evidence>